<dbReference type="KEGG" id="beu:BE0216_03770"/>
<dbReference type="AlphaFoldDB" id="A0A261GA30"/>
<protein>
    <recommendedName>
        <fullName evidence="5">Terminase</fullName>
    </recommendedName>
</protein>
<dbReference type="EMBL" id="CP062938">
    <property type="protein sequence ID" value="QOL31676.1"/>
    <property type="molecule type" value="Genomic_DNA"/>
</dbReference>
<dbReference type="Proteomes" id="UP000216057">
    <property type="component" value="Unassembled WGS sequence"/>
</dbReference>
<evidence type="ECO:0000313" key="4">
    <source>
        <dbReference type="Proteomes" id="UP000593943"/>
    </source>
</evidence>
<evidence type="ECO:0000313" key="1">
    <source>
        <dbReference type="EMBL" id="OZG68268.1"/>
    </source>
</evidence>
<proteinExistence type="predicted"/>
<accession>A0A261GA30</accession>
<gene>
    <name evidence="2" type="ORF">BE0216_03770</name>
    <name evidence="1" type="ORF">BEUL_1281</name>
</gene>
<dbReference type="EMBL" id="MWWZ01000006">
    <property type="protein sequence ID" value="OZG68268.1"/>
    <property type="molecule type" value="Genomic_DNA"/>
</dbReference>
<evidence type="ECO:0000313" key="2">
    <source>
        <dbReference type="EMBL" id="QOL31676.1"/>
    </source>
</evidence>
<keyword evidence="4" id="KW-1185">Reference proteome</keyword>
<dbReference type="Proteomes" id="UP000593943">
    <property type="component" value="Chromosome"/>
</dbReference>
<evidence type="ECO:0008006" key="5">
    <source>
        <dbReference type="Google" id="ProtNLM"/>
    </source>
</evidence>
<evidence type="ECO:0000313" key="3">
    <source>
        <dbReference type="Proteomes" id="UP000216057"/>
    </source>
</evidence>
<organism evidence="1 3">
    <name type="scientific">Bifidobacterium eulemuris</name>
    <dbReference type="NCBI Taxonomy" id="1765219"/>
    <lineage>
        <taxon>Bacteria</taxon>
        <taxon>Bacillati</taxon>
        <taxon>Actinomycetota</taxon>
        <taxon>Actinomycetes</taxon>
        <taxon>Bifidobacteriales</taxon>
        <taxon>Bifidobacteriaceae</taxon>
        <taxon>Bifidobacterium</taxon>
    </lineage>
</organism>
<sequence length="624" mass="70462">MHDRIPNLQGEELSRSMGWFAVWWIETFFRVGRGGGVGLPERFDMDETVFMLNAYALTKTGSRRFNRVFYSRAKGKNKSGKAAGTAAFEGLAPCRFDHWAEEGETYEFLGETYHYRPGEPVGRMVQMPEIICLATAEGQTGNIFDSIYYNCDEGPLSQLKGVGLDVGRTRIGLPEGGEIIPSTSGAASKDGGLETFACCDETHLYNTPKLRNMYKTVQRNLGKRKGDADPWILETSTMYRPGEDSVAESSYKYAWDTASGKVRHRSGIYFDHVYANLDIEDFADEKKTLRALQVAYGASAKSDDGKDYLILPDGRMTVLDENGFDAEGHSYWDGELGPSKDGWIDLNGQMDQIYQPDSDPADSIRYYMNNLSSVHDSWLTESDIQSHLLYRDEMSAAQSNFKLDDAWQSIISPKEPITLGFDGSVSDDSTALVGCRVKDGMLFLIKLQQCPDGPEKATWRVDRDSFDGKARWMLEHYNVVGFFADAARFESMIGGWESDYDKQLKIGPRKSGDKIKFWTNSWTHDMHRALENAHTGFRYPYEKPTGPHVKGDIALLADPRLVNHFRNARRRERSFGYLIFKETPNSPDKIDACMAGVLAYHARCKYLELAEEKAKPKAAPRRLY</sequence>
<reference evidence="2 4" key="2">
    <citation type="submission" date="2020-10" db="EMBL/GenBank/DDBJ databases">
        <title>Genome sequencing of Bifidobacterium eulemuris_DSMZ_100216.</title>
        <authorList>
            <person name="Kim J."/>
        </authorList>
    </citation>
    <scope>NUCLEOTIDE SEQUENCE [LARGE SCALE GENOMIC DNA]</scope>
    <source>
        <strain evidence="2 4">DSM 100216</strain>
    </source>
</reference>
<reference evidence="1 3" key="1">
    <citation type="journal article" date="2017" name="BMC Genomics">
        <title>Comparative genomic and phylogenomic analyses of the Bifidobacteriaceae family.</title>
        <authorList>
            <person name="Lugli G.A."/>
            <person name="Milani C."/>
            <person name="Turroni F."/>
            <person name="Duranti S."/>
            <person name="Mancabelli L."/>
            <person name="Mangifesta M."/>
            <person name="Ferrario C."/>
            <person name="Modesto M."/>
            <person name="Mattarelli P."/>
            <person name="Jiri K."/>
            <person name="van Sinderen D."/>
            <person name="Ventura M."/>
        </authorList>
    </citation>
    <scope>NUCLEOTIDE SEQUENCE [LARGE SCALE GENOMIC DNA]</scope>
    <source>
        <strain evidence="1 3">DSM 100216</strain>
    </source>
</reference>
<dbReference type="OrthoDB" id="3197057at2"/>
<name>A0A261GA30_9BIFI</name>